<evidence type="ECO:0000256" key="1">
    <source>
        <dbReference type="SAM" id="MobiDB-lite"/>
    </source>
</evidence>
<dbReference type="EMBL" id="KV441469">
    <property type="protein sequence ID" value="OAG26572.1"/>
    <property type="molecule type" value="Genomic_DNA"/>
</dbReference>
<gene>
    <name evidence="3" type="ORF">CC77DRAFT_56845</name>
</gene>
<feature type="region of interest" description="Disordered" evidence="1">
    <location>
        <begin position="73"/>
        <end position="111"/>
    </location>
</feature>
<dbReference type="RefSeq" id="XP_018391993.1">
    <property type="nucleotide sequence ID" value="XM_018532248.1"/>
</dbReference>
<reference evidence="3 4" key="1">
    <citation type="submission" date="2016-05" db="EMBL/GenBank/DDBJ databases">
        <title>Comparative analysis of secretome profiles of manganese(II)-oxidizing ascomycete fungi.</title>
        <authorList>
            <consortium name="DOE Joint Genome Institute"/>
            <person name="Zeiner C.A."/>
            <person name="Purvine S.O."/>
            <person name="Zink E.M."/>
            <person name="Wu S."/>
            <person name="Pasa-Tolic L."/>
            <person name="Chaput D.L."/>
            <person name="Haridas S."/>
            <person name="Grigoriev I.V."/>
            <person name="Santelli C.M."/>
            <person name="Hansel C.M."/>
        </authorList>
    </citation>
    <scope>NUCLEOTIDE SEQUENCE [LARGE SCALE GENOMIC DNA]</scope>
    <source>
        <strain evidence="3 4">SRC1lrK2f</strain>
    </source>
</reference>
<dbReference type="KEGG" id="aalt:CC77DRAFT_56845"/>
<proteinExistence type="predicted"/>
<feature type="chain" id="PRO_5008060175" evidence="2">
    <location>
        <begin position="19"/>
        <end position="158"/>
    </location>
</feature>
<sequence>MRSFIVMAIVALFALASAMPISPSAPRLQKRAEQFRLQGLREFEIAEKLSSSASSEVDPWRVRLNNKFHALFDPTSTDDEEDAFVDESEDFSGDVAPGSLESPQTLPKASEEDSFFDKLCAMFHRAESSFGYEGKELEMRRPEGIRDWKRSYGGFRRR</sequence>
<accession>A0A177E5S7</accession>
<feature type="compositionally biased region" description="Acidic residues" evidence="1">
    <location>
        <begin position="76"/>
        <end position="92"/>
    </location>
</feature>
<dbReference type="AlphaFoldDB" id="A0A177E5S7"/>
<protein>
    <submittedName>
        <fullName evidence="3">Uncharacterized protein</fullName>
    </submittedName>
</protein>
<organism evidence="3 4">
    <name type="scientific">Alternaria alternata</name>
    <name type="common">Alternaria rot fungus</name>
    <name type="synonym">Torula alternata</name>
    <dbReference type="NCBI Taxonomy" id="5599"/>
    <lineage>
        <taxon>Eukaryota</taxon>
        <taxon>Fungi</taxon>
        <taxon>Dikarya</taxon>
        <taxon>Ascomycota</taxon>
        <taxon>Pezizomycotina</taxon>
        <taxon>Dothideomycetes</taxon>
        <taxon>Pleosporomycetidae</taxon>
        <taxon>Pleosporales</taxon>
        <taxon>Pleosporineae</taxon>
        <taxon>Pleosporaceae</taxon>
        <taxon>Alternaria</taxon>
        <taxon>Alternaria sect. Alternaria</taxon>
        <taxon>Alternaria alternata complex</taxon>
    </lineage>
</organism>
<dbReference type="GeneID" id="29117842"/>
<evidence type="ECO:0000313" key="3">
    <source>
        <dbReference type="EMBL" id="OAG26572.1"/>
    </source>
</evidence>
<dbReference type="Proteomes" id="UP000077248">
    <property type="component" value="Unassembled WGS sequence"/>
</dbReference>
<keyword evidence="4" id="KW-1185">Reference proteome</keyword>
<name>A0A177E5S7_ALTAL</name>
<dbReference type="OMA" id="MFHRAES"/>
<evidence type="ECO:0000313" key="4">
    <source>
        <dbReference type="Proteomes" id="UP000077248"/>
    </source>
</evidence>
<keyword evidence="2" id="KW-0732">Signal</keyword>
<feature type="signal peptide" evidence="2">
    <location>
        <begin position="1"/>
        <end position="18"/>
    </location>
</feature>
<evidence type="ECO:0000256" key="2">
    <source>
        <dbReference type="SAM" id="SignalP"/>
    </source>
</evidence>
<dbReference type="VEuPathDB" id="FungiDB:CC77DRAFT_56845"/>